<dbReference type="InterPro" id="IPR036047">
    <property type="entry name" value="F-box-like_dom_sf"/>
</dbReference>
<dbReference type="STRING" id="47428.A0A284QM52"/>
<evidence type="ECO:0000259" key="2">
    <source>
        <dbReference type="SMART" id="SM00256"/>
    </source>
</evidence>
<dbReference type="InterPro" id="IPR036322">
    <property type="entry name" value="WD40_repeat_dom_sf"/>
</dbReference>
<evidence type="ECO:0000313" key="4">
    <source>
        <dbReference type="Proteomes" id="UP000219338"/>
    </source>
</evidence>
<dbReference type="Gene3D" id="1.20.1280.50">
    <property type="match status" value="1"/>
</dbReference>
<name>A0A284QM52_ARMOS</name>
<organism evidence="3 4">
    <name type="scientific">Armillaria ostoyae</name>
    <name type="common">Armillaria root rot fungus</name>
    <dbReference type="NCBI Taxonomy" id="47428"/>
    <lineage>
        <taxon>Eukaryota</taxon>
        <taxon>Fungi</taxon>
        <taxon>Dikarya</taxon>
        <taxon>Basidiomycota</taxon>
        <taxon>Agaricomycotina</taxon>
        <taxon>Agaricomycetes</taxon>
        <taxon>Agaricomycetidae</taxon>
        <taxon>Agaricales</taxon>
        <taxon>Marasmiineae</taxon>
        <taxon>Physalacriaceae</taxon>
        <taxon>Armillaria</taxon>
    </lineage>
</organism>
<dbReference type="InterPro" id="IPR001810">
    <property type="entry name" value="F-box_dom"/>
</dbReference>
<feature type="domain" description="F-box" evidence="2">
    <location>
        <begin position="39"/>
        <end position="79"/>
    </location>
</feature>
<evidence type="ECO:0000256" key="1">
    <source>
        <dbReference type="SAM" id="MobiDB-lite"/>
    </source>
</evidence>
<gene>
    <name evidence="3" type="ORF">ARMOST_00807</name>
</gene>
<dbReference type="SUPFAM" id="SSF81383">
    <property type="entry name" value="F-box domain"/>
    <property type="match status" value="1"/>
</dbReference>
<dbReference type="Pfam" id="PF12937">
    <property type="entry name" value="F-box-like"/>
    <property type="match status" value="1"/>
</dbReference>
<sequence>MTKHRLSPAPLPPSKRLHSTDSDGSHPSSKPRLTFETALYDELILCIFSHLSWVDLCATQSTNRTWCRLAADNELWRVLYLRVYGRPRLRGARGFIGRADGREVRSLPGRAKIEDLKDWKWMFRISSNWRTGRCLVEQFSDSPVLSSSTHLESIHSHDERTHILLAGPLTIIASSRESLAPENHVRASSGVTHTLFCKSSRSSAPSRITALCLDQSSPVSEGRVHLAAFLSTGEFTIYHIHHAHLAGSVAKLTYVPATRTTRTFPIVQSVYHHPLLISLSQDFSLSIYDLSADTVTHTQTLTSFTSFPPTSLVLSTPSPSTYKLVMAYAIPVYPAHWSVGATEVVISGHSYSTSNISRSSALALDTEPMIVVSTRTTRSFDLPSGWIDERKLRSIREQWSRKVSSIADTQTDGKWVVLAPAGGISDSTSLSPNNHPFTSASHIASPMHSPTTLQLYRLSLPPMSSVASSPPKLTFARNLHGQIGPVSSLALADGRCVSLGLNGGVWIWDLETGTSAKVCDPESSPPWCGKRTLVFDERRVVSSGPDGIVVRRFDV</sequence>
<evidence type="ECO:0000313" key="3">
    <source>
        <dbReference type="EMBL" id="SJK97555.1"/>
    </source>
</evidence>
<dbReference type="AlphaFoldDB" id="A0A284QM52"/>
<dbReference type="EMBL" id="FUEG01000001">
    <property type="protein sequence ID" value="SJK97555.1"/>
    <property type="molecule type" value="Genomic_DNA"/>
</dbReference>
<feature type="region of interest" description="Disordered" evidence="1">
    <location>
        <begin position="1"/>
        <end position="30"/>
    </location>
</feature>
<dbReference type="OMA" id="VYPSHWS"/>
<dbReference type="InterPro" id="IPR015943">
    <property type="entry name" value="WD40/YVTN_repeat-like_dom_sf"/>
</dbReference>
<accession>A0A284QM52</accession>
<dbReference type="SUPFAM" id="SSF50978">
    <property type="entry name" value="WD40 repeat-like"/>
    <property type="match status" value="1"/>
</dbReference>
<keyword evidence="4" id="KW-1185">Reference proteome</keyword>
<protein>
    <recommendedName>
        <fullName evidence="2">F-box domain-containing protein</fullName>
    </recommendedName>
</protein>
<dbReference type="Proteomes" id="UP000219338">
    <property type="component" value="Unassembled WGS sequence"/>
</dbReference>
<dbReference type="OrthoDB" id="3219396at2759"/>
<reference evidence="4" key="1">
    <citation type="journal article" date="2017" name="Nat. Ecol. Evol.">
        <title>Genome expansion and lineage-specific genetic innovations in the forest pathogenic fungi Armillaria.</title>
        <authorList>
            <person name="Sipos G."/>
            <person name="Prasanna A.N."/>
            <person name="Walter M.C."/>
            <person name="O'Connor E."/>
            <person name="Balint B."/>
            <person name="Krizsan K."/>
            <person name="Kiss B."/>
            <person name="Hess J."/>
            <person name="Varga T."/>
            <person name="Slot J."/>
            <person name="Riley R."/>
            <person name="Boka B."/>
            <person name="Rigling D."/>
            <person name="Barry K."/>
            <person name="Lee J."/>
            <person name="Mihaltcheva S."/>
            <person name="LaButti K."/>
            <person name="Lipzen A."/>
            <person name="Waldron R."/>
            <person name="Moloney N.M."/>
            <person name="Sperisen C."/>
            <person name="Kredics L."/>
            <person name="Vagvoelgyi C."/>
            <person name="Patrignani A."/>
            <person name="Fitzpatrick D."/>
            <person name="Nagy I."/>
            <person name="Doyle S."/>
            <person name="Anderson J.B."/>
            <person name="Grigoriev I.V."/>
            <person name="Gueldener U."/>
            <person name="Muensterkoetter M."/>
            <person name="Nagy L.G."/>
        </authorList>
    </citation>
    <scope>NUCLEOTIDE SEQUENCE [LARGE SCALE GENOMIC DNA]</scope>
    <source>
        <strain evidence="4">C18/9</strain>
    </source>
</reference>
<dbReference type="Gene3D" id="2.130.10.10">
    <property type="entry name" value="YVTN repeat-like/Quinoprotein amine dehydrogenase"/>
    <property type="match status" value="1"/>
</dbReference>
<proteinExistence type="predicted"/>
<dbReference type="SMART" id="SM00256">
    <property type="entry name" value="FBOX"/>
    <property type="match status" value="1"/>
</dbReference>